<evidence type="ECO:0000259" key="1">
    <source>
        <dbReference type="Pfam" id="PF07727"/>
    </source>
</evidence>
<proteinExistence type="predicted"/>
<evidence type="ECO:0000313" key="3">
    <source>
        <dbReference type="EMBL" id="GEU34534.1"/>
    </source>
</evidence>
<organism evidence="3">
    <name type="scientific">Tanacetum cinerariifolium</name>
    <name type="common">Dalmatian daisy</name>
    <name type="synonym">Chrysanthemum cinerariifolium</name>
    <dbReference type="NCBI Taxonomy" id="118510"/>
    <lineage>
        <taxon>Eukaryota</taxon>
        <taxon>Viridiplantae</taxon>
        <taxon>Streptophyta</taxon>
        <taxon>Embryophyta</taxon>
        <taxon>Tracheophyta</taxon>
        <taxon>Spermatophyta</taxon>
        <taxon>Magnoliopsida</taxon>
        <taxon>eudicotyledons</taxon>
        <taxon>Gunneridae</taxon>
        <taxon>Pentapetalae</taxon>
        <taxon>asterids</taxon>
        <taxon>campanulids</taxon>
        <taxon>Asterales</taxon>
        <taxon>Asteraceae</taxon>
        <taxon>Asteroideae</taxon>
        <taxon>Anthemideae</taxon>
        <taxon>Anthemidinae</taxon>
        <taxon>Tanacetum</taxon>
    </lineage>
</organism>
<accession>A0A6L2JFT5</accession>
<dbReference type="InterPro" id="IPR013103">
    <property type="entry name" value="RVT_2"/>
</dbReference>
<sequence length="827" mass="93067">MILSGADNHPPMLEKDLYDSWKSIMELYMQNREHERMILESIENDPLIWPTVEENGVTRTKKYAELSAARKIQDDYDMKETNIILQGLVVSVFSLGDDPIACLNKAMAFLIAVASSRGDKATVILVLVIRVMLLVLGETTQVDRKGLLNAIIVKVKDIWLGNVLSLSDQGMQHDLGVTDGQAVKIIILNNAAFQTVDLDTYDSDCDDILNAKAVLMANISNMVLTLSQRIKDEAPEAIIKCIKNIQVRLNAIVHNVRTYNKTEFNDIVKRRNRTLVEDACTMLIFSKALLFLRAKAINPACYTQNCSLIRLRYNKTPDELMQDKKLDLSFFHVVGALCYPTNDNDDLGKLDAKAYIGIFLGYAPAKKAFKIYNKRARKIIETIHVTFDELTSMASEQLGSGPGLQCMTPATSSSGLVPNPIPQQPCIPPLRDDWNRLFQPMFDKYFTPLSIAISLVQEAVAPRAVVLAESRVSNSIDQDASSANKVMLIKLKWIYKVKTDEFSEVLKKKAGLVAQGFKQEEGIDFEESFAPVARIEAIYIFVENAAHKNMMIFQMDVKMAFLNGELKEVVYVSQPEGFVDQDNLSHVYKLKKALYGLKQVPRTWYDMLLGFLISQHFSKDAVDPTLFTRKAKNDLLLVQIYVDDIIFASANTATCNEFAKLMTTKFKMSMMGDSLDTLLVEKSKPDEDLQGKPVDAPLYRGMIGSLAKPTEKPLNAVKRIFRYLKGTINMGLWYSKDIDMSLTAYADADHAGCQDTRRGTSGSAQFLGDKLVENGSVELYFVWSEYQLADIFTKPLPRERFNFLIEKLGMRSMSSRTLKHLAGEMDE</sequence>
<dbReference type="Pfam" id="PF25597">
    <property type="entry name" value="SH3_retrovirus"/>
    <property type="match status" value="1"/>
</dbReference>
<dbReference type="InterPro" id="IPR057670">
    <property type="entry name" value="SH3_retrovirus"/>
</dbReference>
<dbReference type="EMBL" id="BKCJ010000587">
    <property type="protein sequence ID" value="GEU34534.1"/>
    <property type="molecule type" value="Genomic_DNA"/>
</dbReference>
<dbReference type="PANTHER" id="PTHR11439">
    <property type="entry name" value="GAG-POL-RELATED RETROTRANSPOSON"/>
    <property type="match status" value="1"/>
</dbReference>
<dbReference type="SUPFAM" id="SSF56672">
    <property type="entry name" value="DNA/RNA polymerases"/>
    <property type="match status" value="1"/>
</dbReference>
<dbReference type="AlphaFoldDB" id="A0A6L2JFT5"/>
<dbReference type="InterPro" id="IPR043502">
    <property type="entry name" value="DNA/RNA_pol_sf"/>
</dbReference>
<dbReference type="PANTHER" id="PTHR11439:SF509">
    <property type="entry name" value="RNA-DIRECTED DNA POLYMERASE"/>
    <property type="match status" value="1"/>
</dbReference>
<name>A0A6L2JFT5_TANCI</name>
<dbReference type="Pfam" id="PF07727">
    <property type="entry name" value="RVT_2"/>
    <property type="match status" value="1"/>
</dbReference>
<comment type="caution">
    <text evidence="3">The sequence shown here is derived from an EMBL/GenBank/DDBJ whole genome shotgun (WGS) entry which is preliminary data.</text>
</comment>
<protein>
    <submittedName>
        <fullName evidence="3">Uncharacterized protein</fullName>
    </submittedName>
</protein>
<feature type="domain" description="Reverse transcriptase Ty1/copia-type" evidence="1">
    <location>
        <begin position="487"/>
        <end position="674"/>
    </location>
</feature>
<reference evidence="3" key="1">
    <citation type="journal article" date="2019" name="Sci. Rep.">
        <title>Draft genome of Tanacetum cinerariifolium, the natural source of mosquito coil.</title>
        <authorList>
            <person name="Yamashiro T."/>
            <person name="Shiraishi A."/>
            <person name="Satake H."/>
            <person name="Nakayama K."/>
        </authorList>
    </citation>
    <scope>NUCLEOTIDE SEQUENCE</scope>
</reference>
<feature type="domain" description="Retroviral polymerase SH3-like" evidence="2">
    <location>
        <begin position="337"/>
        <end position="392"/>
    </location>
</feature>
<gene>
    <name evidence="3" type="ORF">Tci_006512</name>
</gene>
<evidence type="ECO:0000259" key="2">
    <source>
        <dbReference type="Pfam" id="PF25597"/>
    </source>
</evidence>